<evidence type="ECO:0000259" key="1">
    <source>
        <dbReference type="Pfam" id="PF08242"/>
    </source>
</evidence>
<dbReference type="EMBL" id="JBIUYY010000004">
    <property type="protein sequence ID" value="MFJ2821932.1"/>
    <property type="molecule type" value="Genomic_DNA"/>
</dbReference>
<feature type="domain" description="Methyltransferase type 12" evidence="1">
    <location>
        <begin position="65"/>
        <end position="162"/>
    </location>
</feature>
<gene>
    <name evidence="2" type="ORF">ACIO7M_12545</name>
</gene>
<keyword evidence="2" id="KW-0489">Methyltransferase</keyword>
<dbReference type="GO" id="GO:0032259">
    <property type="term" value="P:methylation"/>
    <property type="evidence" value="ECO:0007669"/>
    <property type="project" value="UniProtKB-KW"/>
</dbReference>
<protein>
    <submittedName>
        <fullName evidence="2">Class I SAM-dependent methyltransferase</fullName>
        <ecNumber evidence="2">2.1.1.222</ecNumber>
        <ecNumber evidence="2">2.1.1.64</ecNumber>
    </submittedName>
</protein>
<proteinExistence type="predicted"/>
<dbReference type="GO" id="GO:0061542">
    <property type="term" value="F:3-demethylubiquinol 3-O-methyltransferase activity"/>
    <property type="evidence" value="ECO:0007669"/>
    <property type="project" value="UniProtKB-EC"/>
</dbReference>
<dbReference type="CDD" id="cd02440">
    <property type="entry name" value="AdoMet_MTases"/>
    <property type="match status" value="1"/>
</dbReference>
<dbReference type="Gene3D" id="3.40.50.150">
    <property type="entry name" value="Vaccinia Virus protein VP39"/>
    <property type="match status" value="1"/>
</dbReference>
<dbReference type="EC" id="2.1.1.64" evidence="2"/>
<organism evidence="2 3">
    <name type="scientific">Streptomyces toxytricini</name>
    <name type="common">Actinomyces toxytricini</name>
    <dbReference type="NCBI Taxonomy" id="67369"/>
    <lineage>
        <taxon>Bacteria</taxon>
        <taxon>Bacillati</taxon>
        <taxon>Actinomycetota</taxon>
        <taxon>Actinomycetes</taxon>
        <taxon>Kitasatosporales</taxon>
        <taxon>Streptomycetaceae</taxon>
        <taxon>Streptomyces</taxon>
    </lineage>
</organism>
<comment type="caution">
    <text evidence="2">The sequence shown here is derived from an EMBL/GenBank/DDBJ whole genome shotgun (WGS) entry which is preliminary data.</text>
</comment>
<evidence type="ECO:0000313" key="3">
    <source>
        <dbReference type="Proteomes" id="UP001617351"/>
    </source>
</evidence>
<dbReference type="SUPFAM" id="SSF53335">
    <property type="entry name" value="S-adenosyl-L-methionine-dependent methyltransferases"/>
    <property type="match status" value="1"/>
</dbReference>
<sequence>MSEPWGDEPLFGPFLAIQRQFPDIPLLSYYDADFFAYSREAAWPQEWDVPALARLAARVAPHTVVDVGCSDGRILWHLRRHGIGSRHIGLDASASARKSFEERFAGETGVSFRHVDVTAPEETPAEADLAVMGSVTVNSFRTREQLAGLLGFLHHMLRSGGHAAFLVYQDHVADLFRALGRAMDAVPFTDDSGRRRLIWRGIDFRLEHDHDLRQNYFIQYDDRFPGVLGLVRERVWTTSEVVAEATARGFELVAKDLAVVDDGGAEGWPCDALLLRATHRPAHPEPRT</sequence>
<name>A0ABW8EID2_STRT5</name>
<dbReference type="InterPro" id="IPR013217">
    <property type="entry name" value="Methyltransf_12"/>
</dbReference>
<keyword evidence="3" id="KW-1185">Reference proteome</keyword>
<dbReference type="GO" id="GO:0102208">
    <property type="term" value="F:2-polyprenyl-6-hydroxyphenol methylase activity"/>
    <property type="evidence" value="ECO:0007669"/>
    <property type="project" value="UniProtKB-EC"/>
</dbReference>
<dbReference type="RefSeq" id="WP_402380192.1">
    <property type="nucleotide sequence ID" value="NZ_JBIUYY010000004.1"/>
</dbReference>
<dbReference type="InterPro" id="IPR029063">
    <property type="entry name" value="SAM-dependent_MTases_sf"/>
</dbReference>
<dbReference type="EC" id="2.1.1.222" evidence="2"/>
<dbReference type="Proteomes" id="UP001617351">
    <property type="component" value="Unassembled WGS sequence"/>
</dbReference>
<evidence type="ECO:0000313" key="2">
    <source>
        <dbReference type="EMBL" id="MFJ2821932.1"/>
    </source>
</evidence>
<dbReference type="Pfam" id="PF08242">
    <property type="entry name" value="Methyltransf_12"/>
    <property type="match status" value="1"/>
</dbReference>
<reference evidence="2 3" key="1">
    <citation type="submission" date="2024-10" db="EMBL/GenBank/DDBJ databases">
        <title>The Natural Products Discovery Center: Release of the First 8490 Sequenced Strains for Exploring Actinobacteria Biosynthetic Diversity.</title>
        <authorList>
            <person name="Kalkreuter E."/>
            <person name="Kautsar S.A."/>
            <person name="Yang D."/>
            <person name="Bader C.D."/>
            <person name="Teijaro C.N."/>
            <person name="Fluegel L."/>
            <person name="Davis C.M."/>
            <person name="Simpson J.R."/>
            <person name="Lauterbach L."/>
            <person name="Steele A.D."/>
            <person name="Gui C."/>
            <person name="Meng S."/>
            <person name="Li G."/>
            <person name="Viehrig K."/>
            <person name="Ye F."/>
            <person name="Su P."/>
            <person name="Kiefer A.F."/>
            <person name="Nichols A."/>
            <person name="Cepeda A.J."/>
            <person name="Yan W."/>
            <person name="Fan B."/>
            <person name="Jiang Y."/>
            <person name="Adhikari A."/>
            <person name="Zheng C.-J."/>
            <person name="Schuster L."/>
            <person name="Cowan T.M."/>
            <person name="Smanski M.J."/>
            <person name="Chevrette M.G."/>
            <person name="De Carvalho L.P.S."/>
            <person name="Shen B."/>
        </authorList>
    </citation>
    <scope>NUCLEOTIDE SEQUENCE [LARGE SCALE GENOMIC DNA]</scope>
    <source>
        <strain evidence="2 3">NPDC087220</strain>
    </source>
</reference>
<keyword evidence="2" id="KW-0808">Transferase</keyword>
<accession>A0ABW8EID2</accession>